<proteinExistence type="predicted"/>
<dbReference type="GO" id="GO:0043531">
    <property type="term" value="F:ADP binding"/>
    <property type="evidence" value="ECO:0007669"/>
    <property type="project" value="InterPro"/>
</dbReference>
<evidence type="ECO:0000256" key="2">
    <source>
        <dbReference type="ARBA" id="ARBA00022821"/>
    </source>
</evidence>
<dbReference type="InterPro" id="IPR058922">
    <property type="entry name" value="WHD_DRP"/>
</dbReference>
<feature type="domain" description="Disease resistance R13L4/SHOC-2-like LRR" evidence="5">
    <location>
        <begin position="423"/>
        <end position="621"/>
    </location>
</feature>
<name>A0A8J5LK94_ZINOF</name>
<dbReference type="Pfam" id="PF23598">
    <property type="entry name" value="LRR_14"/>
    <property type="match status" value="1"/>
</dbReference>
<dbReference type="InterPro" id="IPR042197">
    <property type="entry name" value="Apaf_helical"/>
</dbReference>
<evidence type="ECO:0000313" key="7">
    <source>
        <dbReference type="Proteomes" id="UP000734854"/>
    </source>
</evidence>
<evidence type="ECO:0000259" key="4">
    <source>
        <dbReference type="Pfam" id="PF23559"/>
    </source>
</evidence>
<reference evidence="6 7" key="1">
    <citation type="submission" date="2020-08" db="EMBL/GenBank/DDBJ databases">
        <title>Plant Genome Project.</title>
        <authorList>
            <person name="Zhang R.-G."/>
        </authorList>
    </citation>
    <scope>NUCLEOTIDE SEQUENCE [LARGE SCALE GENOMIC DNA]</scope>
    <source>
        <tissue evidence="6">Rhizome</tissue>
    </source>
</reference>
<keyword evidence="7" id="KW-1185">Reference proteome</keyword>
<dbReference type="PANTHER" id="PTHR23155:SF872">
    <property type="entry name" value="OS02G0456800 PROTEIN"/>
    <property type="match status" value="1"/>
</dbReference>
<feature type="domain" description="Disease resistance protein winged helix" evidence="4">
    <location>
        <begin position="324"/>
        <end position="382"/>
    </location>
</feature>
<dbReference type="EMBL" id="JACMSC010000005">
    <property type="protein sequence ID" value="KAG6520693.1"/>
    <property type="molecule type" value="Genomic_DNA"/>
</dbReference>
<dbReference type="InterPro" id="IPR002182">
    <property type="entry name" value="NB-ARC"/>
</dbReference>
<dbReference type="InterPro" id="IPR055414">
    <property type="entry name" value="LRR_R13L4/SHOC2-like"/>
</dbReference>
<keyword evidence="1" id="KW-0677">Repeat</keyword>
<keyword evidence="2" id="KW-0611">Plant defense</keyword>
<protein>
    <recommendedName>
        <fullName evidence="8">NB-ARC domain-containing protein</fullName>
    </recommendedName>
</protein>
<evidence type="ECO:0000259" key="3">
    <source>
        <dbReference type="Pfam" id="PF00931"/>
    </source>
</evidence>
<dbReference type="SUPFAM" id="SSF52047">
    <property type="entry name" value="RNI-like"/>
    <property type="match status" value="1"/>
</dbReference>
<dbReference type="InterPro" id="IPR044974">
    <property type="entry name" value="Disease_R_plants"/>
</dbReference>
<dbReference type="InterPro" id="IPR032675">
    <property type="entry name" value="LRR_dom_sf"/>
</dbReference>
<feature type="domain" description="NB-ARC" evidence="3">
    <location>
        <begin position="159"/>
        <end position="232"/>
    </location>
</feature>
<dbReference type="AlphaFoldDB" id="A0A8J5LK94"/>
<dbReference type="SUPFAM" id="SSF52540">
    <property type="entry name" value="P-loop containing nucleoside triphosphate hydrolases"/>
    <property type="match status" value="1"/>
</dbReference>
<sequence>MYDAEDIFDRCLIEGGRLLEAQPSASSGGHLNFCRNICDEIRRVNDRLNEINDDNNVVRRLVEEKHEGRLVQTSSFTSPTHVATDIVGTQIFDVTQNLISKIEESKKECTVLGISGMGGIGKTTLAQKIFNDEMVLRGVGGNDVGVETKAEVEGRLDPLLSGSLLLVLDDIWSANVWRELLRNPILKGSCRSVILFTTRHEVVAREMRADYVHPAEKIDEGSGWELIRKIVFGDGEDAIISELEEVGMEIVRKCDGLPLAIKVMAGVLFHKERTKTEWKKVVESDLWFRKEIKLSNALYLSYEDLPNHLKQCFLSCAFYHGISHRSDIIRLWVAEGFVIEELDSLMEVTAKDYYKELIARNLLQIDQRFEDGRLFVMHGVLRSFGEKLMEEEGIIISGDPYRSTNSLTKINSSTKIRRFLPDSLVKLSHLKYLNLDGTKIRKLPESIKDLANLQTLCLSGCKSLHELPDGITRLSNLRCLRILSTPLTHFPKGFGKLKNLNNLAGFFVGHRDSMSMMEGGCDLDELQYLCNLNDLVISKLERARTTNFVLENKTFLRILTLGWTMNNNENNDEQSSEAERICKQLSPPATLEGLSIDNFPGRQFPDWMVSTSLADLTFLALDKFPSCRENK</sequence>
<dbReference type="Pfam" id="PF23559">
    <property type="entry name" value="WHD_DRP"/>
    <property type="match status" value="1"/>
</dbReference>
<evidence type="ECO:0000259" key="5">
    <source>
        <dbReference type="Pfam" id="PF23598"/>
    </source>
</evidence>
<feature type="domain" description="NB-ARC" evidence="3">
    <location>
        <begin position="97"/>
        <end position="135"/>
    </location>
</feature>
<dbReference type="Proteomes" id="UP000734854">
    <property type="component" value="Unassembled WGS sequence"/>
</dbReference>
<gene>
    <name evidence="6" type="ORF">ZIOFF_017753</name>
</gene>
<dbReference type="PRINTS" id="PR00364">
    <property type="entry name" value="DISEASERSIST"/>
</dbReference>
<dbReference type="InterPro" id="IPR027417">
    <property type="entry name" value="P-loop_NTPase"/>
</dbReference>
<evidence type="ECO:0000256" key="1">
    <source>
        <dbReference type="ARBA" id="ARBA00022737"/>
    </source>
</evidence>
<evidence type="ECO:0008006" key="8">
    <source>
        <dbReference type="Google" id="ProtNLM"/>
    </source>
</evidence>
<accession>A0A8J5LK94</accession>
<evidence type="ECO:0000313" key="6">
    <source>
        <dbReference type="EMBL" id="KAG6520693.1"/>
    </source>
</evidence>
<dbReference type="Gene3D" id="3.80.10.10">
    <property type="entry name" value="Ribonuclease Inhibitor"/>
    <property type="match status" value="1"/>
</dbReference>
<organism evidence="6 7">
    <name type="scientific">Zingiber officinale</name>
    <name type="common">Ginger</name>
    <name type="synonym">Amomum zingiber</name>
    <dbReference type="NCBI Taxonomy" id="94328"/>
    <lineage>
        <taxon>Eukaryota</taxon>
        <taxon>Viridiplantae</taxon>
        <taxon>Streptophyta</taxon>
        <taxon>Embryophyta</taxon>
        <taxon>Tracheophyta</taxon>
        <taxon>Spermatophyta</taxon>
        <taxon>Magnoliopsida</taxon>
        <taxon>Liliopsida</taxon>
        <taxon>Zingiberales</taxon>
        <taxon>Zingiberaceae</taxon>
        <taxon>Zingiber</taxon>
    </lineage>
</organism>
<dbReference type="PANTHER" id="PTHR23155">
    <property type="entry name" value="DISEASE RESISTANCE PROTEIN RP"/>
    <property type="match status" value="1"/>
</dbReference>
<dbReference type="GO" id="GO:0098542">
    <property type="term" value="P:defense response to other organism"/>
    <property type="evidence" value="ECO:0007669"/>
    <property type="project" value="TreeGrafter"/>
</dbReference>
<dbReference type="Pfam" id="PF00931">
    <property type="entry name" value="NB-ARC"/>
    <property type="match status" value="2"/>
</dbReference>
<dbReference type="Gene3D" id="1.10.8.430">
    <property type="entry name" value="Helical domain of apoptotic protease-activating factors"/>
    <property type="match status" value="1"/>
</dbReference>
<dbReference type="Gene3D" id="3.40.50.300">
    <property type="entry name" value="P-loop containing nucleotide triphosphate hydrolases"/>
    <property type="match status" value="2"/>
</dbReference>
<comment type="caution">
    <text evidence="6">The sequence shown here is derived from an EMBL/GenBank/DDBJ whole genome shotgun (WGS) entry which is preliminary data.</text>
</comment>